<keyword evidence="2" id="KW-0963">Cytoplasm</keyword>
<dbReference type="GO" id="GO:0005737">
    <property type="term" value="C:cytoplasm"/>
    <property type="evidence" value="ECO:0007669"/>
    <property type="project" value="UniProtKB-SubCell"/>
</dbReference>
<sequence length="305" mass="33331">MTDSQVLYSATPRIIDCKQGAIRAAHLNVDGSYSITCGADKSIKLWNPHRELLLKTYAGHGFEVLDARGSTDNAQIASGSVDKTVMLWDVSTGAALRKFRGHAGRVNCVCFNGESTLVLSGSVDCSVKIWDLKAKKNDPVQTLDEGKDVIMSVVVSGHEILTGCLDGRIRRYDLRTGQLFQDYVGKQVTSVCFTNDGQCVLLSTLESSVMLFDKESGEMLLEYTGHVNKEFKCDSCLNAKDTHVLSGSEDGKIYCWDLVKGSLVQTLDHGLGKTSITSVSHHPKDPCVISTAQNKLFIWKADSET</sequence>
<evidence type="ECO:0000256" key="7">
    <source>
        <dbReference type="ARBA" id="ARBA00042222"/>
    </source>
</evidence>
<dbReference type="PROSITE" id="PS00678">
    <property type="entry name" value="WD_REPEATS_1"/>
    <property type="match status" value="2"/>
</dbReference>
<evidence type="ECO:0000256" key="2">
    <source>
        <dbReference type="ARBA" id="ARBA00022490"/>
    </source>
</evidence>
<keyword evidence="3 8" id="KW-0853">WD repeat</keyword>
<organism evidence="9 10">
    <name type="scientific">Ramazzottius varieornatus</name>
    <name type="common">Water bear</name>
    <name type="synonym">Tardigrade</name>
    <dbReference type="NCBI Taxonomy" id="947166"/>
    <lineage>
        <taxon>Eukaryota</taxon>
        <taxon>Metazoa</taxon>
        <taxon>Ecdysozoa</taxon>
        <taxon>Tardigrada</taxon>
        <taxon>Eutardigrada</taxon>
        <taxon>Parachela</taxon>
        <taxon>Hypsibioidea</taxon>
        <taxon>Ramazzottiidae</taxon>
        <taxon>Ramazzottius</taxon>
    </lineage>
</organism>
<keyword evidence="10" id="KW-1185">Reference proteome</keyword>
<evidence type="ECO:0000256" key="3">
    <source>
        <dbReference type="ARBA" id="ARBA00022574"/>
    </source>
</evidence>
<dbReference type="PANTHER" id="PTHR22842:SF3">
    <property type="entry name" value="WD REPEAT DOMAIN-CONTAINING PROTEIN 83"/>
    <property type="match status" value="1"/>
</dbReference>
<dbReference type="InterPro" id="IPR036322">
    <property type="entry name" value="WD40_repeat_dom_sf"/>
</dbReference>
<keyword evidence="4" id="KW-0677">Repeat</keyword>
<dbReference type="InterPro" id="IPR020472">
    <property type="entry name" value="WD40_PAC1"/>
</dbReference>
<feature type="repeat" description="WD" evidence="8">
    <location>
        <begin position="57"/>
        <end position="98"/>
    </location>
</feature>
<dbReference type="PROSITE" id="PS50294">
    <property type="entry name" value="WD_REPEATS_REGION"/>
    <property type="match status" value="2"/>
</dbReference>
<evidence type="ECO:0000256" key="8">
    <source>
        <dbReference type="PROSITE-ProRule" id="PRU00221"/>
    </source>
</evidence>
<dbReference type="InterPro" id="IPR001680">
    <property type="entry name" value="WD40_rpt"/>
</dbReference>
<evidence type="ECO:0000256" key="5">
    <source>
        <dbReference type="ARBA" id="ARBA00038145"/>
    </source>
</evidence>
<feature type="repeat" description="WD" evidence="8">
    <location>
        <begin position="244"/>
        <end position="266"/>
    </location>
</feature>
<dbReference type="SMART" id="SM00320">
    <property type="entry name" value="WD40"/>
    <property type="match status" value="7"/>
</dbReference>
<dbReference type="InterPro" id="IPR051980">
    <property type="entry name" value="WD_repeat_MORG1"/>
</dbReference>
<dbReference type="GO" id="GO:0071013">
    <property type="term" value="C:catalytic step 2 spliceosome"/>
    <property type="evidence" value="ECO:0007669"/>
    <property type="project" value="TreeGrafter"/>
</dbReference>
<dbReference type="EMBL" id="BDGG01000011">
    <property type="protein sequence ID" value="GAV04466.1"/>
    <property type="molecule type" value="Genomic_DNA"/>
</dbReference>
<evidence type="ECO:0000256" key="4">
    <source>
        <dbReference type="ARBA" id="ARBA00022737"/>
    </source>
</evidence>
<dbReference type="Gene3D" id="2.130.10.10">
    <property type="entry name" value="YVTN repeat-like/Quinoprotein amine dehydrogenase"/>
    <property type="match status" value="1"/>
</dbReference>
<dbReference type="InterPro" id="IPR015943">
    <property type="entry name" value="WD40/YVTN_repeat-like_dom_sf"/>
</dbReference>
<dbReference type="SUPFAM" id="SSF50978">
    <property type="entry name" value="WD40 repeat-like"/>
    <property type="match status" value="1"/>
</dbReference>
<evidence type="ECO:0000256" key="6">
    <source>
        <dbReference type="ARBA" id="ARBA00040453"/>
    </source>
</evidence>
<feature type="repeat" description="WD" evidence="8">
    <location>
        <begin position="99"/>
        <end position="140"/>
    </location>
</feature>
<dbReference type="PANTHER" id="PTHR22842">
    <property type="entry name" value="WD40 REPEAT PROTEIN"/>
    <property type="match status" value="1"/>
</dbReference>
<comment type="similarity">
    <text evidence="5">Belongs to the WD repeat MORG1 family.</text>
</comment>
<dbReference type="OrthoDB" id="71437at2759"/>
<dbReference type="PRINTS" id="PR00320">
    <property type="entry name" value="GPROTEINBRPT"/>
</dbReference>
<evidence type="ECO:0000313" key="9">
    <source>
        <dbReference type="EMBL" id="GAV04466.1"/>
    </source>
</evidence>
<accession>A0A1D1VU76</accession>
<evidence type="ECO:0000256" key="1">
    <source>
        <dbReference type="ARBA" id="ARBA00004496"/>
    </source>
</evidence>
<name>A0A1D1VU76_RAMVA</name>
<dbReference type="AlphaFoldDB" id="A0A1D1VU76"/>
<comment type="subcellular location">
    <subcellularLocation>
        <location evidence="1">Cytoplasm</location>
    </subcellularLocation>
</comment>
<dbReference type="Proteomes" id="UP000186922">
    <property type="component" value="Unassembled WGS sequence"/>
</dbReference>
<comment type="caution">
    <text evidence="9">The sequence shown here is derived from an EMBL/GenBank/DDBJ whole genome shotgun (WGS) entry which is preliminary data.</text>
</comment>
<dbReference type="InterPro" id="IPR019775">
    <property type="entry name" value="WD40_repeat_CS"/>
</dbReference>
<dbReference type="GO" id="GO:0000398">
    <property type="term" value="P:mRNA splicing, via spliceosome"/>
    <property type="evidence" value="ECO:0007669"/>
    <property type="project" value="TreeGrafter"/>
</dbReference>
<gene>
    <name evidence="9" type="primary">RvY_14738-1</name>
    <name evidence="9" type="synonym">RvY_14738.1</name>
    <name evidence="9" type="ORF">RvY_14738</name>
</gene>
<dbReference type="STRING" id="947166.A0A1D1VU76"/>
<dbReference type="PROSITE" id="PS50082">
    <property type="entry name" value="WD_REPEATS_2"/>
    <property type="match status" value="3"/>
</dbReference>
<dbReference type="Pfam" id="PF00400">
    <property type="entry name" value="WD40"/>
    <property type="match status" value="5"/>
</dbReference>
<reference evidence="9 10" key="1">
    <citation type="journal article" date="2016" name="Nat. Commun.">
        <title>Extremotolerant tardigrade genome and improved radiotolerance of human cultured cells by tardigrade-unique protein.</title>
        <authorList>
            <person name="Hashimoto T."/>
            <person name="Horikawa D.D."/>
            <person name="Saito Y."/>
            <person name="Kuwahara H."/>
            <person name="Kozuka-Hata H."/>
            <person name="Shin-I T."/>
            <person name="Minakuchi Y."/>
            <person name="Ohishi K."/>
            <person name="Motoyama A."/>
            <person name="Aizu T."/>
            <person name="Enomoto A."/>
            <person name="Kondo K."/>
            <person name="Tanaka S."/>
            <person name="Hara Y."/>
            <person name="Koshikawa S."/>
            <person name="Sagara H."/>
            <person name="Miura T."/>
            <person name="Yokobori S."/>
            <person name="Miyagawa K."/>
            <person name="Suzuki Y."/>
            <person name="Kubo T."/>
            <person name="Oyama M."/>
            <person name="Kohara Y."/>
            <person name="Fujiyama A."/>
            <person name="Arakawa K."/>
            <person name="Katayama T."/>
            <person name="Toyoda A."/>
            <person name="Kunieda T."/>
        </authorList>
    </citation>
    <scope>NUCLEOTIDE SEQUENCE [LARGE SCALE GENOMIC DNA]</scope>
    <source>
        <strain evidence="9 10">YOKOZUNA-1</strain>
    </source>
</reference>
<proteinExistence type="inferred from homology"/>
<protein>
    <recommendedName>
        <fullName evidence="6">WD repeat domain-containing protein 83</fullName>
    </recommendedName>
    <alternativeName>
        <fullName evidence="7">Mitogen-activated protein kinase organizer 1</fullName>
    </alternativeName>
</protein>
<evidence type="ECO:0000313" key="10">
    <source>
        <dbReference type="Proteomes" id="UP000186922"/>
    </source>
</evidence>
<dbReference type="CDD" id="cd00200">
    <property type="entry name" value="WD40"/>
    <property type="match status" value="1"/>
</dbReference>